<dbReference type="AlphaFoldDB" id="A6IF42"/>
<feature type="non-terminal residue" evidence="1">
    <location>
        <position position="18"/>
    </location>
</feature>
<sequence>GCEPRDPVLWTRHSPPCV</sequence>
<dbReference type="EMBL" id="CH473959">
    <property type="protein sequence ID" value="EDM15479.1"/>
    <property type="molecule type" value="Genomic_DNA"/>
</dbReference>
<protein>
    <submittedName>
        <fullName evidence="1">RCG64541</fullName>
    </submittedName>
</protein>
<reference evidence="2" key="1">
    <citation type="submission" date="2005-09" db="EMBL/GenBank/DDBJ databases">
        <authorList>
            <person name="Mural R.J."/>
            <person name="Li P.W."/>
            <person name="Adams M.D."/>
            <person name="Amanatides P.G."/>
            <person name="Baden-Tillson H."/>
            <person name="Barnstead M."/>
            <person name="Chin S.H."/>
            <person name="Dew I."/>
            <person name="Evans C.A."/>
            <person name="Ferriera S."/>
            <person name="Flanigan M."/>
            <person name="Fosler C."/>
            <person name="Glodek A."/>
            <person name="Gu Z."/>
            <person name="Holt R.A."/>
            <person name="Jennings D."/>
            <person name="Kraft C.L."/>
            <person name="Lu F."/>
            <person name="Nguyen T."/>
            <person name="Nusskern D.R."/>
            <person name="Pfannkoch C.M."/>
            <person name="Sitter C."/>
            <person name="Sutton G.G."/>
            <person name="Venter J.C."/>
            <person name="Wang Z."/>
            <person name="Woodage T."/>
            <person name="Zheng X.H."/>
            <person name="Zhong F."/>
        </authorList>
    </citation>
    <scope>NUCLEOTIDE SEQUENCE [LARGE SCALE GENOMIC DNA]</scope>
    <source>
        <strain>BN</strain>
        <strain evidence="2">Sprague-Dawley</strain>
    </source>
</reference>
<gene>
    <name evidence="1" type="ORF">rCG_64541</name>
</gene>
<evidence type="ECO:0000313" key="2">
    <source>
        <dbReference type="Proteomes" id="UP000234681"/>
    </source>
</evidence>
<organism evidence="1 2">
    <name type="scientific">Rattus norvegicus</name>
    <name type="common">Rat</name>
    <dbReference type="NCBI Taxonomy" id="10116"/>
    <lineage>
        <taxon>Eukaryota</taxon>
        <taxon>Metazoa</taxon>
        <taxon>Chordata</taxon>
        <taxon>Craniata</taxon>
        <taxon>Vertebrata</taxon>
        <taxon>Euteleostomi</taxon>
        <taxon>Mammalia</taxon>
        <taxon>Eutheria</taxon>
        <taxon>Euarchontoglires</taxon>
        <taxon>Glires</taxon>
        <taxon>Rodentia</taxon>
        <taxon>Myomorpha</taxon>
        <taxon>Muroidea</taxon>
        <taxon>Muridae</taxon>
        <taxon>Murinae</taxon>
        <taxon>Rattus</taxon>
    </lineage>
</organism>
<evidence type="ECO:0000313" key="1">
    <source>
        <dbReference type="EMBL" id="EDM15479.1"/>
    </source>
</evidence>
<dbReference type="Proteomes" id="UP000234681">
    <property type="component" value="Chromosome 4"/>
</dbReference>
<accession>A6IF42</accession>
<name>A6IF42_RAT</name>
<proteinExistence type="predicted"/>
<feature type="non-terminal residue" evidence="1">
    <location>
        <position position="1"/>
    </location>
</feature>